<dbReference type="InterPro" id="IPR029028">
    <property type="entry name" value="Alpha/beta_knot_MTases"/>
</dbReference>
<keyword evidence="14" id="KW-1185">Reference proteome</keyword>
<dbReference type="Gene3D" id="3.40.1280.10">
    <property type="match status" value="1"/>
</dbReference>
<comment type="function">
    <text evidence="8 10">Specifically methylates the N3 position of the uracil ring of uridine 1498 (m3U1498) in 16S rRNA. Acts on the fully assembled 30S ribosomal subunit.</text>
</comment>
<evidence type="ECO:0000256" key="5">
    <source>
        <dbReference type="ARBA" id="ARBA00022603"/>
    </source>
</evidence>
<reference evidence="13 14" key="1">
    <citation type="submission" date="2020-08" db="EMBL/GenBank/DDBJ databases">
        <title>Genomic Encyclopedia of Type Strains, Phase IV (KMG-IV): sequencing the most valuable type-strain genomes for metagenomic binning, comparative biology and taxonomic classification.</title>
        <authorList>
            <person name="Goeker M."/>
        </authorList>
    </citation>
    <scope>NUCLEOTIDE SEQUENCE [LARGE SCALE GENOMIC DNA]</scope>
    <source>
        <strain evidence="13 14">DSM 103725</strain>
    </source>
</reference>
<dbReference type="InterPro" id="IPR046886">
    <property type="entry name" value="RsmE_MTase_dom"/>
</dbReference>
<organism evidence="13 14">
    <name type="scientific">Algisphaera agarilytica</name>
    <dbReference type="NCBI Taxonomy" id="1385975"/>
    <lineage>
        <taxon>Bacteria</taxon>
        <taxon>Pseudomonadati</taxon>
        <taxon>Planctomycetota</taxon>
        <taxon>Phycisphaerae</taxon>
        <taxon>Phycisphaerales</taxon>
        <taxon>Phycisphaeraceae</taxon>
        <taxon>Algisphaera</taxon>
    </lineage>
</organism>
<dbReference type="CDD" id="cd18084">
    <property type="entry name" value="RsmE-like"/>
    <property type="match status" value="1"/>
</dbReference>
<proteinExistence type="inferred from homology"/>
<dbReference type="EC" id="2.1.1.193" evidence="10"/>
<keyword evidence="6 10" id="KW-0808">Transferase</keyword>
<sequence>MPPRFFCSSLPAASLSEAADSPERFCTLGPDETKHARKVLRLPVGASIEVFDGSGRLAEAEVVAYERDGGGLTQCRLGGVREVPEVFPRLTVATAIPKGPRAEAMVNQLGQLGADVLVPVQSERSVVEPGAGKVERYEKAALASAKQSGRPRLMAVEPMATLGEVLARPSDVKLILDPRGQPMPGLSDQLQTAKDVLVLVGPEGGWSEGELAEAQSAGCVRWRMAEHVLRIETAATAAVSILRYLTA</sequence>
<dbReference type="InterPro" id="IPR046887">
    <property type="entry name" value="RsmE_PUA-like"/>
</dbReference>
<evidence type="ECO:0000256" key="4">
    <source>
        <dbReference type="ARBA" id="ARBA00022552"/>
    </source>
</evidence>
<dbReference type="NCBIfam" id="TIGR00046">
    <property type="entry name" value="RsmE family RNA methyltransferase"/>
    <property type="match status" value="1"/>
</dbReference>
<dbReference type="SUPFAM" id="SSF75217">
    <property type="entry name" value="alpha/beta knot"/>
    <property type="match status" value="1"/>
</dbReference>
<dbReference type="Proteomes" id="UP000541810">
    <property type="component" value="Unassembled WGS sequence"/>
</dbReference>
<evidence type="ECO:0000256" key="10">
    <source>
        <dbReference type="PIRNR" id="PIRNR015601"/>
    </source>
</evidence>
<dbReference type="Pfam" id="PF20260">
    <property type="entry name" value="PUA_4"/>
    <property type="match status" value="1"/>
</dbReference>
<dbReference type="SUPFAM" id="SSF88697">
    <property type="entry name" value="PUA domain-like"/>
    <property type="match status" value="1"/>
</dbReference>
<dbReference type="GO" id="GO:0005737">
    <property type="term" value="C:cytoplasm"/>
    <property type="evidence" value="ECO:0007669"/>
    <property type="project" value="UniProtKB-SubCell"/>
</dbReference>
<comment type="catalytic activity">
    <reaction evidence="9 10">
        <text>uridine(1498) in 16S rRNA + S-adenosyl-L-methionine = N(3)-methyluridine(1498) in 16S rRNA + S-adenosyl-L-homocysteine + H(+)</text>
        <dbReference type="Rhea" id="RHEA:42920"/>
        <dbReference type="Rhea" id="RHEA-COMP:10283"/>
        <dbReference type="Rhea" id="RHEA-COMP:10284"/>
        <dbReference type="ChEBI" id="CHEBI:15378"/>
        <dbReference type="ChEBI" id="CHEBI:57856"/>
        <dbReference type="ChEBI" id="CHEBI:59789"/>
        <dbReference type="ChEBI" id="CHEBI:65315"/>
        <dbReference type="ChEBI" id="CHEBI:74502"/>
        <dbReference type="EC" id="2.1.1.193"/>
    </reaction>
</comment>
<evidence type="ECO:0000256" key="6">
    <source>
        <dbReference type="ARBA" id="ARBA00022679"/>
    </source>
</evidence>
<dbReference type="Pfam" id="PF04452">
    <property type="entry name" value="Methyltrans_RNA"/>
    <property type="match status" value="1"/>
</dbReference>
<dbReference type="PIRSF" id="PIRSF015601">
    <property type="entry name" value="MTase_slr0722"/>
    <property type="match status" value="1"/>
</dbReference>
<dbReference type="EMBL" id="JACHGY010000001">
    <property type="protein sequence ID" value="MBB6429334.1"/>
    <property type="molecule type" value="Genomic_DNA"/>
</dbReference>
<dbReference type="InterPro" id="IPR029026">
    <property type="entry name" value="tRNA_m1G_MTases_N"/>
</dbReference>
<evidence type="ECO:0000256" key="2">
    <source>
        <dbReference type="ARBA" id="ARBA00005528"/>
    </source>
</evidence>
<evidence type="ECO:0000256" key="7">
    <source>
        <dbReference type="ARBA" id="ARBA00022691"/>
    </source>
</evidence>
<dbReference type="RefSeq" id="WP_184676918.1">
    <property type="nucleotide sequence ID" value="NZ_JACHGY010000001.1"/>
</dbReference>
<comment type="caution">
    <text evidence="13">The sequence shown here is derived from an EMBL/GenBank/DDBJ whole genome shotgun (WGS) entry which is preliminary data.</text>
</comment>
<dbReference type="InterPro" id="IPR006700">
    <property type="entry name" value="RsmE"/>
</dbReference>
<protein>
    <recommendedName>
        <fullName evidence="10">Ribosomal RNA small subunit methyltransferase E</fullName>
        <ecNumber evidence="10">2.1.1.193</ecNumber>
    </recommendedName>
</protein>
<evidence type="ECO:0000256" key="8">
    <source>
        <dbReference type="ARBA" id="ARBA00025699"/>
    </source>
</evidence>
<dbReference type="InterPro" id="IPR015947">
    <property type="entry name" value="PUA-like_sf"/>
</dbReference>
<evidence type="ECO:0000259" key="12">
    <source>
        <dbReference type="Pfam" id="PF20260"/>
    </source>
</evidence>
<keyword evidence="5 10" id="KW-0489">Methyltransferase</keyword>
<dbReference type="GO" id="GO:0070475">
    <property type="term" value="P:rRNA base methylation"/>
    <property type="evidence" value="ECO:0007669"/>
    <property type="project" value="TreeGrafter"/>
</dbReference>
<comment type="similarity">
    <text evidence="2 10">Belongs to the RNA methyltransferase RsmE family.</text>
</comment>
<accession>A0A7X0H4Y8</accession>
<comment type="subcellular location">
    <subcellularLocation>
        <location evidence="1 10">Cytoplasm</location>
    </subcellularLocation>
</comment>
<gene>
    <name evidence="13" type="ORF">HNQ40_001140</name>
</gene>
<dbReference type="PANTHER" id="PTHR30027">
    <property type="entry name" value="RIBOSOMAL RNA SMALL SUBUNIT METHYLTRANSFERASE E"/>
    <property type="match status" value="1"/>
</dbReference>
<keyword evidence="7 10" id="KW-0949">S-adenosyl-L-methionine</keyword>
<name>A0A7X0H4Y8_9BACT</name>
<dbReference type="GO" id="GO:0070042">
    <property type="term" value="F:rRNA (uridine-N3-)-methyltransferase activity"/>
    <property type="evidence" value="ECO:0007669"/>
    <property type="project" value="TreeGrafter"/>
</dbReference>
<keyword evidence="4 10" id="KW-0698">rRNA processing</keyword>
<evidence type="ECO:0000256" key="9">
    <source>
        <dbReference type="ARBA" id="ARBA00047944"/>
    </source>
</evidence>
<keyword evidence="3 10" id="KW-0963">Cytoplasm</keyword>
<dbReference type="AlphaFoldDB" id="A0A7X0H4Y8"/>
<evidence type="ECO:0000313" key="14">
    <source>
        <dbReference type="Proteomes" id="UP000541810"/>
    </source>
</evidence>
<feature type="domain" description="Ribosomal RNA small subunit methyltransferase E PUA-like" evidence="12">
    <location>
        <begin position="30"/>
        <end position="64"/>
    </location>
</feature>
<feature type="domain" description="Ribosomal RNA small subunit methyltransferase E methyltransferase" evidence="11">
    <location>
        <begin position="89"/>
        <end position="242"/>
    </location>
</feature>
<evidence type="ECO:0000259" key="11">
    <source>
        <dbReference type="Pfam" id="PF04452"/>
    </source>
</evidence>
<evidence type="ECO:0000313" key="13">
    <source>
        <dbReference type="EMBL" id="MBB6429334.1"/>
    </source>
</evidence>
<evidence type="ECO:0000256" key="3">
    <source>
        <dbReference type="ARBA" id="ARBA00022490"/>
    </source>
</evidence>
<evidence type="ECO:0000256" key="1">
    <source>
        <dbReference type="ARBA" id="ARBA00004496"/>
    </source>
</evidence>
<dbReference type="PANTHER" id="PTHR30027:SF3">
    <property type="entry name" value="16S RRNA (URACIL(1498)-N(3))-METHYLTRANSFERASE"/>
    <property type="match status" value="1"/>
</dbReference>